<evidence type="ECO:0000259" key="1">
    <source>
        <dbReference type="Pfam" id="PF09860"/>
    </source>
</evidence>
<sequence>MSRDVIQLNISDLSQFTKTLRKEIDADASHSEMLSHVARAAGYRNYQHLRARNTPVPKANDKQVARALRYFSEEGHWLQWPHKRGVRELCCWVVWAAIPPRQNFTEREISALIDTETAFRDAAQIRRALVELGAMERNLDGSVYRRIERPLPPEAAALIRAVKARR</sequence>
<gene>
    <name evidence="2" type="ORF">GG681_02850</name>
</gene>
<dbReference type="RefSeq" id="WP_153544841.1">
    <property type="nucleotide sequence ID" value="NZ_WIXK01000001.1"/>
</dbReference>
<name>A0A844AK50_9RHOB</name>
<reference evidence="2 3" key="1">
    <citation type="submission" date="2019-10" db="EMBL/GenBank/DDBJ databases">
        <title>Epibacterium sp. nov., isolated from seawater.</title>
        <authorList>
            <person name="Zhang X."/>
            <person name="Li N."/>
        </authorList>
    </citation>
    <scope>NUCLEOTIDE SEQUENCE [LARGE SCALE GENOMIC DNA]</scope>
    <source>
        <strain evidence="2 3">SM1969</strain>
    </source>
</reference>
<accession>A0A844AK50</accession>
<dbReference type="InterPro" id="IPR018656">
    <property type="entry name" value="DUF2087"/>
</dbReference>
<dbReference type="EMBL" id="WIXK01000001">
    <property type="protein sequence ID" value="MQY41565.1"/>
    <property type="molecule type" value="Genomic_DNA"/>
</dbReference>
<protein>
    <submittedName>
        <fullName evidence="2">DUF2087 domain-containing protein</fullName>
    </submittedName>
</protein>
<comment type="caution">
    <text evidence="2">The sequence shown here is derived from an EMBL/GenBank/DDBJ whole genome shotgun (WGS) entry which is preliminary data.</text>
</comment>
<dbReference type="AlphaFoldDB" id="A0A844AK50"/>
<evidence type="ECO:0000313" key="3">
    <source>
        <dbReference type="Proteomes" id="UP000436694"/>
    </source>
</evidence>
<feature type="domain" description="DUF2087" evidence="1">
    <location>
        <begin position="77"/>
        <end position="146"/>
    </location>
</feature>
<dbReference type="Proteomes" id="UP000436694">
    <property type="component" value="Unassembled WGS sequence"/>
</dbReference>
<evidence type="ECO:0000313" key="2">
    <source>
        <dbReference type="EMBL" id="MQY41565.1"/>
    </source>
</evidence>
<proteinExistence type="predicted"/>
<dbReference type="Pfam" id="PF09860">
    <property type="entry name" value="DUF2087"/>
    <property type="match status" value="1"/>
</dbReference>
<organism evidence="2 3">
    <name type="scientific">Tritonibacter aquimaris</name>
    <dbReference type="NCBI Taxonomy" id="2663379"/>
    <lineage>
        <taxon>Bacteria</taxon>
        <taxon>Pseudomonadati</taxon>
        <taxon>Pseudomonadota</taxon>
        <taxon>Alphaproteobacteria</taxon>
        <taxon>Rhodobacterales</taxon>
        <taxon>Paracoccaceae</taxon>
        <taxon>Tritonibacter</taxon>
    </lineage>
</organism>
<keyword evidence="3" id="KW-1185">Reference proteome</keyword>